<dbReference type="Pfam" id="PF20703">
    <property type="entry name" value="nSTAND1"/>
    <property type="match status" value="1"/>
</dbReference>
<dbReference type="SUPFAM" id="SSF69322">
    <property type="entry name" value="Tricorn protease domain 2"/>
    <property type="match status" value="1"/>
</dbReference>
<feature type="domain" description="Novel STAND NTPase 1" evidence="3">
    <location>
        <begin position="2"/>
        <end position="358"/>
    </location>
</feature>
<keyword evidence="4" id="KW-0067">ATP-binding</keyword>
<dbReference type="GO" id="GO:0005524">
    <property type="term" value="F:ATP binding"/>
    <property type="evidence" value="ECO:0007669"/>
    <property type="project" value="UniProtKB-KW"/>
</dbReference>
<evidence type="ECO:0000256" key="2">
    <source>
        <dbReference type="SAM" id="Phobius"/>
    </source>
</evidence>
<gene>
    <name evidence="4" type="ORF">F4559_004303</name>
</gene>
<protein>
    <submittedName>
        <fullName evidence="4">Energy-coupling factor transporter ATP-binding protein EcfA2</fullName>
    </submittedName>
</protein>
<evidence type="ECO:0000313" key="5">
    <source>
        <dbReference type="Proteomes" id="UP000542674"/>
    </source>
</evidence>
<proteinExistence type="predicted"/>
<evidence type="ECO:0000256" key="1">
    <source>
        <dbReference type="SAM" id="MobiDB-lite"/>
    </source>
</evidence>
<dbReference type="Proteomes" id="UP000542674">
    <property type="component" value="Unassembled WGS sequence"/>
</dbReference>
<keyword evidence="2" id="KW-0812">Transmembrane</keyword>
<comment type="caution">
    <text evidence="4">The sequence shown here is derived from an EMBL/GenBank/DDBJ whole genome shotgun (WGS) entry which is preliminary data.</text>
</comment>
<reference evidence="4 5" key="1">
    <citation type="submission" date="2020-08" db="EMBL/GenBank/DDBJ databases">
        <title>Sequencing the genomes of 1000 actinobacteria strains.</title>
        <authorList>
            <person name="Klenk H.-P."/>
        </authorList>
    </citation>
    <scope>NUCLEOTIDE SEQUENCE [LARGE SCALE GENOMIC DNA]</scope>
    <source>
        <strain evidence="4 5">DSM 45084</strain>
    </source>
</reference>
<organism evidence="4 5">
    <name type="scientific">Saccharothrix violaceirubra</name>
    <dbReference type="NCBI Taxonomy" id="413306"/>
    <lineage>
        <taxon>Bacteria</taxon>
        <taxon>Bacillati</taxon>
        <taxon>Actinomycetota</taxon>
        <taxon>Actinomycetes</taxon>
        <taxon>Pseudonocardiales</taxon>
        <taxon>Pseudonocardiaceae</taxon>
        <taxon>Saccharothrix</taxon>
    </lineage>
</organism>
<evidence type="ECO:0000259" key="3">
    <source>
        <dbReference type="Pfam" id="PF20703"/>
    </source>
</evidence>
<dbReference type="SUPFAM" id="SSF52540">
    <property type="entry name" value="P-loop containing nucleoside triphosphate hydrolases"/>
    <property type="match status" value="1"/>
</dbReference>
<feature type="region of interest" description="Disordered" evidence="1">
    <location>
        <begin position="600"/>
        <end position="652"/>
    </location>
</feature>
<keyword evidence="2" id="KW-1133">Transmembrane helix</keyword>
<keyword evidence="5" id="KW-1185">Reference proteome</keyword>
<keyword evidence="2" id="KW-0472">Membrane</keyword>
<evidence type="ECO:0000313" key="4">
    <source>
        <dbReference type="EMBL" id="MBB4966944.1"/>
    </source>
</evidence>
<dbReference type="InterPro" id="IPR027417">
    <property type="entry name" value="P-loop_NTPase"/>
</dbReference>
<dbReference type="Gene3D" id="2.130.10.10">
    <property type="entry name" value="YVTN repeat-like/Quinoprotein amine dehydrogenase"/>
    <property type="match status" value="1"/>
</dbReference>
<name>A0A7W7T5G2_9PSEU</name>
<sequence length="652" mass="69350">MVEKVENRRFVAVFGPSGTGKSSLLRAGLIPKSTAGGTNRVLLVTSGADPIRECAIHLSVPLGTTAGAVKAELDADPTNLDLLLRQSLVGAAANAEILVVVDQFEELFTQCGDRAARTRFLSALTGATEAPGSRCRVVLGVRADFYSHCLLEPGLAGMTTDAQVAMRSMTAEELRRVIVHPARHARCVIENALLTTLVAEAHGGIGTLPLLSHALLETWRRRQGNTLTLAAFHRAGGIDGALAATAEAVYATMTPRQQQLTRSLLPRLVVLGDATEDTERRTRRSELDDDEDTTAVLSILAEARLPVLPADSVEITHEALLDAWPRLRDWLDEDHDGQRLLRGLTESAAIWADHGEDPDTLLGGTRLEVAREWARDRHDLSSAESRYLAAGIAADKRDRQSKRRRRRSLRALLALVSILAVTAAGTAFHADTVRKASARERDIAAALGVADEITASIVDDPPLAAARGLDAYRLSPSPTTGDLLLAAAGTASGARLADGECGCMITMAPRRDLVATTHRRTGLTTLSLLSGQGTTDTASFTGGVGSGVFSPDGRTLVTHDAEARAHLWDVTDPSRPVRRATLDGRFGNSVFAADSTTLFTQGSGCRPSREPSSSGMRRRNRTGRPEAPGGCGTSANHPGHGTWPNCPPGGRS</sequence>
<dbReference type="InterPro" id="IPR049052">
    <property type="entry name" value="nSTAND1"/>
</dbReference>
<dbReference type="EMBL" id="JACHJS010000001">
    <property type="protein sequence ID" value="MBB4966944.1"/>
    <property type="molecule type" value="Genomic_DNA"/>
</dbReference>
<dbReference type="AlphaFoldDB" id="A0A7W7T5G2"/>
<accession>A0A7W7T5G2</accession>
<feature type="transmembrane region" description="Helical" evidence="2">
    <location>
        <begin position="409"/>
        <end position="430"/>
    </location>
</feature>
<dbReference type="InterPro" id="IPR015943">
    <property type="entry name" value="WD40/YVTN_repeat-like_dom_sf"/>
</dbReference>
<keyword evidence="4" id="KW-0547">Nucleotide-binding</keyword>